<proteinExistence type="predicted"/>
<dbReference type="InterPro" id="IPR007712">
    <property type="entry name" value="RelE/ParE_toxin"/>
</dbReference>
<dbReference type="Proteomes" id="UP000823933">
    <property type="component" value="Unassembled WGS sequence"/>
</dbReference>
<evidence type="ECO:0000313" key="2">
    <source>
        <dbReference type="EMBL" id="HIW09824.1"/>
    </source>
</evidence>
<name>A0A9D1QBZ7_9FIRM</name>
<dbReference type="InterPro" id="IPR035093">
    <property type="entry name" value="RelE/ParE_toxin_dom_sf"/>
</dbReference>
<dbReference type="Pfam" id="PF05016">
    <property type="entry name" value="ParE_toxin"/>
    <property type="match status" value="1"/>
</dbReference>
<gene>
    <name evidence="2" type="ORF">H9890_10565</name>
</gene>
<comment type="caution">
    <text evidence="2">The sequence shown here is derived from an EMBL/GenBank/DDBJ whole genome shotgun (WGS) entry which is preliminary data.</text>
</comment>
<evidence type="ECO:0000256" key="1">
    <source>
        <dbReference type="ARBA" id="ARBA00022649"/>
    </source>
</evidence>
<dbReference type="Gene3D" id="3.30.2310.20">
    <property type="entry name" value="RelE-like"/>
    <property type="match status" value="1"/>
</dbReference>
<protein>
    <submittedName>
        <fullName evidence="2">Type II toxin-antitoxin system RelE/ParE family toxin</fullName>
    </submittedName>
</protein>
<keyword evidence="1" id="KW-1277">Toxin-antitoxin system</keyword>
<dbReference type="EMBL" id="DXHQ01000125">
    <property type="protein sequence ID" value="HIW09824.1"/>
    <property type="molecule type" value="Genomic_DNA"/>
</dbReference>
<sequence>MGYKIIETRLASEDLDRILEYIAVTLENPLAAASFADNVASCYDRLEQTPLMYEACRDMRLRAMGYRKAVIQQYILIYKVDERMKVVSILRFFHGSQQYTRFL</sequence>
<organism evidence="2 3">
    <name type="scientific">Candidatus Faecalibacterium intestinigallinarum</name>
    <dbReference type="NCBI Taxonomy" id="2838581"/>
    <lineage>
        <taxon>Bacteria</taxon>
        <taxon>Bacillati</taxon>
        <taxon>Bacillota</taxon>
        <taxon>Clostridia</taxon>
        <taxon>Eubacteriales</taxon>
        <taxon>Oscillospiraceae</taxon>
        <taxon>Faecalibacterium</taxon>
    </lineage>
</organism>
<reference evidence="2" key="1">
    <citation type="journal article" date="2021" name="PeerJ">
        <title>Extensive microbial diversity within the chicken gut microbiome revealed by metagenomics and culture.</title>
        <authorList>
            <person name="Gilroy R."/>
            <person name="Ravi A."/>
            <person name="Getino M."/>
            <person name="Pursley I."/>
            <person name="Horton D.L."/>
            <person name="Alikhan N.F."/>
            <person name="Baker D."/>
            <person name="Gharbi K."/>
            <person name="Hall N."/>
            <person name="Watson M."/>
            <person name="Adriaenssens E.M."/>
            <person name="Foster-Nyarko E."/>
            <person name="Jarju S."/>
            <person name="Secka A."/>
            <person name="Antonio M."/>
            <person name="Oren A."/>
            <person name="Chaudhuri R.R."/>
            <person name="La Ragione R."/>
            <person name="Hildebrand F."/>
            <person name="Pallen M.J."/>
        </authorList>
    </citation>
    <scope>NUCLEOTIDE SEQUENCE</scope>
    <source>
        <strain evidence="2">ChiHcolR34-3080</strain>
    </source>
</reference>
<accession>A0A9D1QBZ7</accession>
<dbReference type="SUPFAM" id="SSF143011">
    <property type="entry name" value="RelE-like"/>
    <property type="match status" value="1"/>
</dbReference>
<dbReference type="AlphaFoldDB" id="A0A9D1QBZ7"/>
<evidence type="ECO:0000313" key="3">
    <source>
        <dbReference type="Proteomes" id="UP000823933"/>
    </source>
</evidence>
<reference evidence="2" key="2">
    <citation type="submission" date="2021-04" db="EMBL/GenBank/DDBJ databases">
        <authorList>
            <person name="Gilroy R."/>
        </authorList>
    </citation>
    <scope>NUCLEOTIDE SEQUENCE</scope>
    <source>
        <strain evidence="2">ChiHcolR34-3080</strain>
    </source>
</reference>